<feature type="chain" id="PRO_5003445030" evidence="2">
    <location>
        <begin position="20"/>
        <end position="105"/>
    </location>
</feature>
<dbReference type="EMBL" id="JH001875">
    <property type="protein sequence ID" value="EGW09657.1"/>
    <property type="molecule type" value="Genomic_DNA"/>
</dbReference>
<evidence type="ECO:0000313" key="3">
    <source>
        <dbReference type="EMBL" id="EGW09657.1"/>
    </source>
</evidence>
<name>G3IBZ9_CRIGR</name>
<proteinExistence type="predicted"/>
<sequence>MAWALVLALCNRALAPADALDAMGPHEAVRLSELLTPEECRHFRWLLEAPEPDLDAEFARLSEDRLARPASDQYSEDHKQKSPQPYPKQHCCPYPALDSWEGKPC</sequence>
<organism evidence="3 4">
    <name type="scientific">Cricetulus griseus</name>
    <name type="common">Chinese hamster</name>
    <name type="synonym">Cricetulus barabensis griseus</name>
    <dbReference type="NCBI Taxonomy" id="10029"/>
    <lineage>
        <taxon>Eukaryota</taxon>
        <taxon>Metazoa</taxon>
        <taxon>Chordata</taxon>
        <taxon>Craniata</taxon>
        <taxon>Vertebrata</taxon>
        <taxon>Euteleostomi</taxon>
        <taxon>Mammalia</taxon>
        <taxon>Eutheria</taxon>
        <taxon>Euarchontoglires</taxon>
        <taxon>Glires</taxon>
        <taxon>Rodentia</taxon>
        <taxon>Myomorpha</taxon>
        <taxon>Muroidea</taxon>
        <taxon>Cricetidae</taxon>
        <taxon>Cricetinae</taxon>
        <taxon>Cricetulus</taxon>
    </lineage>
</organism>
<accession>G3IBZ9</accession>
<feature type="signal peptide" evidence="2">
    <location>
        <begin position="1"/>
        <end position="19"/>
    </location>
</feature>
<keyword evidence="2" id="KW-0732">Signal</keyword>
<protein>
    <submittedName>
        <fullName evidence="3">Uncharacterized protein</fullName>
    </submittedName>
</protein>
<dbReference type="Proteomes" id="UP000001075">
    <property type="component" value="Unassembled WGS sequence"/>
</dbReference>
<dbReference type="InParanoid" id="G3IBZ9"/>
<evidence type="ECO:0000256" key="1">
    <source>
        <dbReference type="SAM" id="MobiDB-lite"/>
    </source>
</evidence>
<reference evidence="4" key="1">
    <citation type="journal article" date="2011" name="Nat. Biotechnol.">
        <title>The genomic sequence of the Chinese hamster ovary (CHO)-K1 cell line.</title>
        <authorList>
            <person name="Xu X."/>
            <person name="Nagarajan H."/>
            <person name="Lewis N.E."/>
            <person name="Pan S."/>
            <person name="Cai Z."/>
            <person name="Liu X."/>
            <person name="Chen W."/>
            <person name="Xie M."/>
            <person name="Wang W."/>
            <person name="Hammond S."/>
            <person name="Andersen M.R."/>
            <person name="Neff N."/>
            <person name="Passarelli B."/>
            <person name="Koh W."/>
            <person name="Fan H.C."/>
            <person name="Wang J."/>
            <person name="Gui Y."/>
            <person name="Lee K.H."/>
            <person name="Betenbaugh M.J."/>
            <person name="Quake S.R."/>
            <person name="Famili I."/>
            <person name="Palsson B.O."/>
            <person name="Wang J."/>
        </authorList>
    </citation>
    <scope>NUCLEOTIDE SEQUENCE [LARGE SCALE GENOMIC DNA]</scope>
    <source>
        <strain evidence="4">CHO K1 cell line</strain>
    </source>
</reference>
<dbReference type="AlphaFoldDB" id="G3IBZ9"/>
<evidence type="ECO:0000256" key="2">
    <source>
        <dbReference type="SAM" id="SignalP"/>
    </source>
</evidence>
<feature type="region of interest" description="Disordered" evidence="1">
    <location>
        <begin position="67"/>
        <end position="90"/>
    </location>
</feature>
<evidence type="ECO:0000313" key="4">
    <source>
        <dbReference type="Proteomes" id="UP000001075"/>
    </source>
</evidence>
<gene>
    <name evidence="3" type="ORF">I79_021186</name>
</gene>